<gene>
    <name evidence="2" type="ORF">AUR64_14285</name>
</gene>
<comment type="caution">
    <text evidence="2">The sequence shown here is derived from an EMBL/GenBank/DDBJ whole genome shotgun (WGS) entry which is preliminary data.</text>
</comment>
<dbReference type="RefSeq" id="WP_082230737.1">
    <property type="nucleotide sequence ID" value="NZ_LOPU01000029.1"/>
</dbReference>
<name>A0A0W1R6D2_9EURY</name>
<feature type="transmembrane region" description="Helical" evidence="1">
    <location>
        <begin position="60"/>
        <end position="81"/>
    </location>
</feature>
<dbReference type="EMBL" id="LOPU01000029">
    <property type="protein sequence ID" value="KTG08973.1"/>
    <property type="molecule type" value="Genomic_DNA"/>
</dbReference>
<evidence type="ECO:0000313" key="2">
    <source>
        <dbReference type="EMBL" id="KTG08973.1"/>
    </source>
</evidence>
<protein>
    <recommendedName>
        <fullName evidence="4">Metal-dependent hydrolase</fullName>
    </recommendedName>
</protein>
<dbReference type="AlphaFoldDB" id="A0A0W1R6D2"/>
<sequence>MWPWGHLAFGYLWYRLVGHRWEWPHTDSTVIALAFGTQFPDIIDKPLAWTLAILPSGRSLAHSLLTATIVIAVALAIARYLSNKSIGVAFAVGYLSHLLGDALVPLFELDPVYLRFLLWPLYPPPPYESDTSFLEHFLNIETNLVFVSEIVMVGFVAVLWISDGCPGIRWLWSTRSGR</sequence>
<proteinExistence type="predicted"/>
<dbReference type="Proteomes" id="UP000054387">
    <property type="component" value="Unassembled WGS sequence"/>
</dbReference>
<dbReference type="InterPro" id="IPR007404">
    <property type="entry name" value="YdjM-like"/>
</dbReference>
<keyword evidence="1" id="KW-0472">Membrane</keyword>
<organism evidence="2 3">
    <name type="scientific">Haloprofundus marisrubri</name>
    <dbReference type="NCBI Taxonomy" id="1514971"/>
    <lineage>
        <taxon>Archaea</taxon>
        <taxon>Methanobacteriati</taxon>
        <taxon>Methanobacteriota</taxon>
        <taxon>Stenosarchaea group</taxon>
        <taxon>Halobacteria</taxon>
        <taxon>Halobacteriales</taxon>
        <taxon>Haloferacaceae</taxon>
        <taxon>Haloprofundus</taxon>
    </lineage>
</organism>
<evidence type="ECO:0000313" key="3">
    <source>
        <dbReference type="Proteomes" id="UP000054387"/>
    </source>
</evidence>
<feature type="transmembrane region" description="Helical" evidence="1">
    <location>
        <begin position="88"/>
        <end position="107"/>
    </location>
</feature>
<dbReference type="OrthoDB" id="200338at2157"/>
<evidence type="ECO:0000256" key="1">
    <source>
        <dbReference type="SAM" id="Phobius"/>
    </source>
</evidence>
<keyword evidence="1" id="KW-1133">Transmembrane helix</keyword>
<dbReference type="Pfam" id="PF04307">
    <property type="entry name" value="YdjM"/>
    <property type="match status" value="1"/>
</dbReference>
<feature type="transmembrane region" description="Helical" evidence="1">
    <location>
        <begin position="150"/>
        <end position="172"/>
    </location>
</feature>
<evidence type="ECO:0008006" key="4">
    <source>
        <dbReference type="Google" id="ProtNLM"/>
    </source>
</evidence>
<keyword evidence="1" id="KW-0812">Transmembrane</keyword>
<reference evidence="2 3" key="1">
    <citation type="submission" date="2015-12" db="EMBL/GenBank/DDBJ databases">
        <title>Haloprofundus marisrubri gen. nov., sp. nov., an extremely halophilic archaeon isolated from the Discovery deep brine-seawater interface in the Red Sea.</title>
        <authorList>
            <person name="Zhang G."/>
            <person name="Stingl U."/>
            <person name="Rashid M."/>
        </authorList>
    </citation>
    <scope>NUCLEOTIDE SEQUENCE [LARGE SCALE GENOMIC DNA]</scope>
    <source>
        <strain evidence="2 3">SB9</strain>
    </source>
</reference>
<keyword evidence="3" id="KW-1185">Reference proteome</keyword>
<accession>A0A0W1R6D2</accession>